<evidence type="ECO:0000313" key="1">
    <source>
        <dbReference type="EMBL" id="XDU70868.1"/>
    </source>
</evidence>
<dbReference type="AlphaFoldDB" id="A0AB39VMV0"/>
<gene>
    <name evidence="1" type="ORF">AB3G37_14965</name>
</gene>
<evidence type="ECO:0008006" key="2">
    <source>
        <dbReference type="Google" id="ProtNLM"/>
    </source>
</evidence>
<dbReference type="RefSeq" id="WP_369788310.1">
    <property type="nucleotide sequence ID" value="NZ_CP165628.1"/>
</dbReference>
<protein>
    <recommendedName>
        <fullName evidence="2">Phage protein</fullName>
    </recommendedName>
</protein>
<accession>A0AB39VMV0</accession>
<reference evidence="1" key="1">
    <citation type="submission" date="2024-07" db="EMBL/GenBank/DDBJ databases">
        <authorList>
            <person name="Biller S.J."/>
        </authorList>
    </citation>
    <scope>NUCLEOTIDE SEQUENCE</scope>
    <source>
        <strain evidence="1">WC2420</strain>
    </source>
</reference>
<sequence>MARKEKVFTVEAKGRDEGKVFLIKEMSADKAEWWAIRAGMAMARNGIEVPDDFAQMGMVALAQLGLSLVAKIPLDEAKPLLDELMACVSIIPDPGNPSVTRADINNDIEEFTTRLKLRAEVLKLHVDFITAVAS</sequence>
<name>A0AB39VMV0_9GAMM</name>
<dbReference type="EMBL" id="CP165628">
    <property type="protein sequence ID" value="XDU70868.1"/>
    <property type="molecule type" value="Genomic_DNA"/>
</dbReference>
<organism evidence="1">
    <name type="scientific">Rouxiella sp. WC2420</name>
    <dbReference type="NCBI Taxonomy" id="3234145"/>
    <lineage>
        <taxon>Bacteria</taxon>
        <taxon>Pseudomonadati</taxon>
        <taxon>Pseudomonadota</taxon>
        <taxon>Gammaproteobacteria</taxon>
        <taxon>Enterobacterales</taxon>
        <taxon>Yersiniaceae</taxon>
        <taxon>Rouxiella</taxon>
    </lineage>
</organism>
<proteinExistence type="predicted"/>